<dbReference type="InterPro" id="IPR015424">
    <property type="entry name" value="PyrdxlP-dep_Trfase"/>
</dbReference>
<dbReference type="AlphaFoldDB" id="A0A2N8L9X4"/>
<dbReference type="Gene3D" id="3.40.640.10">
    <property type="entry name" value="Type I PLP-dependent aspartate aminotransferase-like (Major domain)"/>
    <property type="match status" value="1"/>
</dbReference>
<dbReference type="EC" id="4.4.1.13" evidence="3"/>
<evidence type="ECO:0000256" key="3">
    <source>
        <dbReference type="ARBA" id="ARBA00012224"/>
    </source>
</evidence>
<dbReference type="SUPFAM" id="SSF53383">
    <property type="entry name" value="PLP-dependent transferases"/>
    <property type="match status" value="1"/>
</dbReference>
<dbReference type="GO" id="GO:0009086">
    <property type="term" value="P:methionine biosynthetic process"/>
    <property type="evidence" value="ECO:0007669"/>
    <property type="project" value="UniProtKB-KW"/>
</dbReference>
<dbReference type="PANTHER" id="PTHR11808:SF50">
    <property type="entry name" value="CYSTATHIONINE BETA-LYASE"/>
    <property type="match status" value="1"/>
</dbReference>
<reference evidence="10 11" key="1">
    <citation type="submission" date="2015-12" db="EMBL/GenBank/DDBJ databases">
        <title>Streptococcus penaeicida sp. nov.</title>
        <authorList>
            <person name="Gomez-Gil B."/>
            <person name="Morales-Covarrubias M."/>
        </authorList>
    </citation>
    <scope>NUCLEOTIDE SEQUENCE [LARGE SCALE GENOMIC DNA]</scope>
    <source>
        <strain evidence="10 11">CAIM 1838</strain>
    </source>
</reference>
<feature type="modified residue" description="N6-(pyridoxal phosphate)lysine" evidence="8">
    <location>
        <position position="196"/>
    </location>
</feature>
<dbReference type="Gene3D" id="3.90.1150.10">
    <property type="entry name" value="Aspartate Aminotransferase, domain 1"/>
    <property type="match status" value="1"/>
</dbReference>
<keyword evidence="4" id="KW-0028">Amino-acid biosynthesis</keyword>
<dbReference type="OrthoDB" id="9780685at2"/>
<dbReference type="InterPro" id="IPR015422">
    <property type="entry name" value="PyrdxlP-dep_Trfase_small"/>
</dbReference>
<keyword evidence="5 8" id="KW-0663">Pyridoxal phosphate</keyword>
<name>A0A2N8L9X4_9STRE</name>
<dbReference type="InterPro" id="IPR000277">
    <property type="entry name" value="Cys/Met-Metab_PyrdxlP-dep_enz"/>
</dbReference>
<evidence type="ECO:0000256" key="7">
    <source>
        <dbReference type="ARBA" id="ARBA00023239"/>
    </source>
</evidence>
<sequence>MGIDTALLHDYPVLDSHTGVASIPIYQTSTFHNRKLYGPKQTYQYSRFSNPTRDALEEGMAALEKSKHALVFSSGMAAISSVLMLLEAGDHLILPKEVYGGTCQFVTEILPHYGIRYSFVDMTDLEAVKALICPKTRMIYLETPSNPLLKVTDIQALVILAKEDNILTVADNTYMTALYQNPLALGVDIVCESLTKFVNGHSDVVAGMVATNNDQIYERLQLYQKNFGAVLGIQDTWLILRGMKTMGIRMAKAVKNAEAIAAFLAKHPKIKKLYYPTIGDAEACQIQAKQATNGGAVLSFELEDKEAVQNFTEKMTIPILAVSLGGVESIISHPATMSHACLTPEERAEQGVSDTLLRLSCGIEDSEDLIVDLKQALADEDDGKELECTKSQIG</sequence>
<dbReference type="InterPro" id="IPR015421">
    <property type="entry name" value="PyrdxlP-dep_Trfase_major"/>
</dbReference>
<dbReference type="PIRSF" id="PIRSF001434">
    <property type="entry name" value="CGS"/>
    <property type="match status" value="1"/>
</dbReference>
<dbReference type="FunFam" id="3.40.640.10:FF:000009">
    <property type="entry name" value="Cystathionine gamma-synthase homolog"/>
    <property type="match status" value="1"/>
</dbReference>
<dbReference type="PROSITE" id="PS00868">
    <property type="entry name" value="CYS_MET_METAB_PP"/>
    <property type="match status" value="1"/>
</dbReference>
<comment type="similarity">
    <text evidence="2 9">Belongs to the trans-sulfuration enzymes family.</text>
</comment>
<evidence type="ECO:0000313" key="11">
    <source>
        <dbReference type="Proteomes" id="UP000235963"/>
    </source>
</evidence>
<dbReference type="Proteomes" id="UP000235963">
    <property type="component" value="Unassembled WGS sequence"/>
</dbReference>
<dbReference type="GO" id="GO:0005737">
    <property type="term" value="C:cytoplasm"/>
    <property type="evidence" value="ECO:0007669"/>
    <property type="project" value="TreeGrafter"/>
</dbReference>
<evidence type="ECO:0000256" key="2">
    <source>
        <dbReference type="ARBA" id="ARBA00009077"/>
    </source>
</evidence>
<dbReference type="GO" id="GO:0030170">
    <property type="term" value="F:pyridoxal phosphate binding"/>
    <property type="evidence" value="ECO:0007669"/>
    <property type="project" value="InterPro"/>
</dbReference>
<keyword evidence="7" id="KW-0456">Lyase</keyword>
<evidence type="ECO:0000256" key="5">
    <source>
        <dbReference type="ARBA" id="ARBA00022898"/>
    </source>
</evidence>
<dbReference type="EMBL" id="LOCM01000033">
    <property type="protein sequence ID" value="PND46964.1"/>
    <property type="molecule type" value="Genomic_DNA"/>
</dbReference>
<dbReference type="GO" id="GO:0019346">
    <property type="term" value="P:transsulfuration"/>
    <property type="evidence" value="ECO:0007669"/>
    <property type="project" value="InterPro"/>
</dbReference>
<organism evidence="10 11">
    <name type="scientific">Streptococcus penaeicida</name>
    <dbReference type="NCBI Taxonomy" id="1765960"/>
    <lineage>
        <taxon>Bacteria</taxon>
        <taxon>Bacillati</taxon>
        <taxon>Bacillota</taxon>
        <taxon>Bacilli</taxon>
        <taxon>Lactobacillales</taxon>
        <taxon>Streptococcaceae</taxon>
        <taxon>Streptococcus</taxon>
    </lineage>
</organism>
<evidence type="ECO:0000256" key="9">
    <source>
        <dbReference type="RuleBase" id="RU362118"/>
    </source>
</evidence>
<comment type="cofactor">
    <cofactor evidence="1 9">
        <name>pyridoxal 5'-phosphate</name>
        <dbReference type="ChEBI" id="CHEBI:597326"/>
    </cofactor>
</comment>
<keyword evidence="11" id="KW-1185">Reference proteome</keyword>
<accession>A0A2N8L9X4</accession>
<dbReference type="PANTHER" id="PTHR11808">
    <property type="entry name" value="TRANS-SULFURATION ENZYME FAMILY MEMBER"/>
    <property type="match status" value="1"/>
</dbReference>
<dbReference type="Pfam" id="PF01053">
    <property type="entry name" value="Cys_Met_Meta_PP"/>
    <property type="match status" value="1"/>
</dbReference>
<gene>
    <name evidence="10" type="ORF">AT575_09185</name>
</gene>
<dbReference type="CDD" id="cd00614">
    <property type="entry name" value="CGS_like"/>
    <property type="match status" value="1"/>
</dbReference>
<evidence type="ECO:0000256" key="8">
    <source>
        <dbReference type="PIRSR" id="PIRSR001434-2"/>
    </source>
</evidence>
<dbReference type="FunFam" id="3.90.1150.10:FF:000033">
    <property type="entry name" value="Cystathionine gamma-synthase"/>
    <property type="match status" value="1"/>
</dbReference>
<dbReference type="RefSeq" id="WP_102778097.1">
    <property type="nucleotide sequence ID" value="NZ_CBCSGP010000009.1"/>
</dbReference>
<protein>
    <recommendedName>
        <fullName evidence="3">cysteine-S-conjugate beta-lyase</fullName>
        <ecNumber evidence="3">4.4.1.13</ecNumber>
    </recommendedName>
</protein>
<evidence type="ECO:0000256" key="6">
    <source>
        <dbReference type="ARBA" id="ARBA00023167"/>
    </source>
</evidence>
<evidence type="ECO:0000256" key="1">
    <source>
        <dbReference type="ARBA" id="ARBA00001933"/>
    </source>
</evidence>
<keyword evidence="6" id="KW-0486">Methionine biosynthesis</keyword>
<evidence type="ECO:0000313" key="10">
    <source>
        <dbReference type="EMBL" id="PND46964.1"/>
    </source>
</evidence>
<dbReference type="InterPro" id="IPR054542">
    <property type="entry name" value="Cys_met_metab_PP"/>
</dbReference>
<proteinExistence type="inferred from homology"/>
<comment type="caution">
    <text evidence="10">The sequence shown here is derived from an EMBL/GenBank/DDBJ whole genome shotgun (WGS) entry which is preliminary data.</text>
</comment>
<dbReference type="GO" id="GO:0047804">
    <property type="term" value="F:cysteine-S-conjugate beta-lyase activity"/>
    <property type="evidence" value="ECO:0007669"/>
    <property type="project" value="UniProtKB-EC"/>
</dbReference>
<evidence type="ECO:0000256" key="4">
    <source>
        <dbReference type="ARBA" id="ARBA00022605"/>
    </source>
</evidence>